<dbReference type="EMBL" id="JAEAOA010001167">
    <property type="protein sequence ID" value="KAK3594300.1"/>
    <property type="molecule type" value="Genomic_DNA"/>
</dbReference>
<feature type="transmembrane region" description="Helical" evidence="10">
    <location>
        <begin position="285"/>
        <end position="306"/>
    </location>
</feature>
<keyword evidence="4" id="KW-0109">Calcium transport</keyword>
<comment type="subcellular location">
    <subcellularLocation>
        <location evidence="1">Cell membrane</location>
        <topology evidence="1">Multi-pass membrane protein</topology>
    </subcellularLocation>
</comment>
<evidence type="ECO:0000256" key="5">
    <source>
        <dbReference type="ARBA" id="ARBA00022673"/>
    </source>
</evidence>
<dbReference type="GO" id="GO:0005262">
    <property type="term" value="F:calcium channel activity"/>
    <property type="evidence" value="ECO:0007669"/>
    <property type="project" value="UniProtKB-KW"/>
</dbReference>
<proteinExistence type="predicted"/>
<evidence type="ECO:0000256" key="10">
    <source>
        <dbReference type="SAM" id="Phobius"/>
    </source>
</evidence>
<sequence>MEVIQHIIRKYPELLYTNRDNSREFCGQTPLHMAISKEDKVIVAMLLDAARSNYKTKQRRLKEYLSQKATGLRFKSNVMMGQLPLSVAVLTGNKKIVKLLLDQWDTDVYQQNSTNDNLCHSILKYLKMFPDQEDKAIEMMRFINDEKEACCKKLFLMVNEDKETPLMLAAKYEQFEIFHYIIEKGYCISDESSGLFDERLYDMKDVDHQLKESKRLEDEKEIKNDLETKANMVTPREKNIRVPSVFDLIFHHSGYRLVSVAFFLRAYRLFCFFTSLIQRTMFPDIASFAFVIAIQLVAFSTTMFMFLHDPNIPNSDSYSSWEGMLMLTFKSFLGVADIPISESSEPVLLSIVFVIFIIMTAIMMLNALIAIISSTCTDLLTHFTPYMHLYLQQLAIILFFEEILPNRVTHYFAEKVTKEIDVDMYDRERDRIRTMKRHMLRIDVMVDKEGQYYENVETILHKLTTAVYDKFTGSNTIKESNSEPIKPIRPKTNSKFTMTKAVEPLDLRKGLEIYDHPKIEQTNSI</sequence>
<dbReference type="InterPro" id="IPR002110">
    <property type="entry name" value="Ankyrin_rpt"/>
</dbReference>
<evidence type="ECO:0000256" key="8">
    <source>
        <dbReference type="ARBA" id="ARBA00023065"/>
    </source>
</evidence>
<dbReference type="PANTHER" id="PTHR10582:SF2">
    <property type="entry name" value="INACTIVE"/>
    <property type="match status" value="1"/>
</dbReference>
<reference evidence="11" key="2">
    <citation type="journal article" date="2021" name="Genome Biol. Evol.">
        <title>Developing a high-quality reference genome for a parasitic bivalve with doubly uniparental inheritance (Bivalvia: Unionida).</title>
        <authorList>
            <person name="Smith C.H."/>
        </authorList>
    </citation>
    <scope>NUCLEOTIDE SEQUENCE</scope>
    <source>
        <strain evidence="11">CHS0354</strain>
        <tissue evidence="11">Mantle</tissue>
    </source>
</reference>
<comment type="caution">
    <text evidence="11">The sequence shown here is derived from an EMBL/GenBank/DDBJ whole genome shotgun (WGS) entry which is preliminary data.</text>
</comment>
<dbReference type="SMART" id="SM00248">
    <property type="entry name" value="ANK"/>
    <property type="match status" value="3"/>
</dbReference>
<keyword evidence="10" id="KW-1133">Transmembrane helix</keyword>
<evidence type="ECO:0000256" key="6">
    <source>
        <dbReference type="ARBA" id="ARBA00022737"/>
    </source>
</evidence>
<dbReference type="Proteomes" id="UP001195483">
    <property type="component" value="Unassembled WGS sequence"/>
</dbReference>
<reference evidence="11" key="1">
    <citation type="journal article" date="2021" name="Genome Biol. Evol.">
        <title>A High-Quality Reference Genome for a Parasitic Bivalve with Doubly Uniparental Inheritance (Bivalvia: Unionida).</title>
        <authorList>
            <person name="Smith C.H."/>
        </authorList>
    </citation>
    <scope>NUCLEOTIDE SEQUENCE</scope>
    <source>
        <strain evidence="11">CHS0354</strain>
    </source>
</reference>
<dbReference type="Pfam" id="PF12796">
    <property type="entry name" value="Ank_2"/>
    <property type="match status" value="1"/>
</dbReference>
<dbReference type="InterPro" id="IPR024862">
    <property type="entry name" value="TRPV"/>
</dbReference>
<reference evidence="11" key="3">
    <citation type="submission" date="2023-05" db="EMBL/GenBank/DDBJ databases">
        <authorList>
            <person name="Smith C.H."/>
        </authorList>
    </citation>
    <scope>NUCLEOTIDE SEQUENCE</scope>
    <source>
        <strain evidence="11">CHS0354</strain>
        <tissue evidence="11">Mantle</tissue>
    </source>
</reference>
<dbReference type="InterPro" id="IPR036770">
    <property type="entry name" value="Ankyrin_rpt-contain_sf"/>
</dbReference>
<keyword evidence="10" id="KW-0472">Membrane</keyword>
<dbReference type="GO" id="GO:0098703">
    <property type="term" value="P:calcium ion import across plasma membrane"/>
    <property type="evidence" value="ECO:0007669"/>
    <property type="project" value="TreeGrafter"/>
</dbReference>
<keyword evidence="10" id="KW-0812">Transmembrane</keyword>
<dbReference type="AlphaFoldDB" id="A0AAE0VZ31"/>
<evidence type="ECO:0000256" key="2">
    <source>
        <dbReference type="ARBA" id="ARBA00022448"/>
    </source>
</evidence>
<keyword evidence="12" id="KW-1185">Reference proteome</keyword>
<accession>A0AAE0VZ31</accession>
<dbReference type="PANTHER" id="PTHR10582">
    <property type="entry name" value="TRANSIENT RECEPTOR POTENTIAL ION CHANNEL PROTEIN"/>
    <property type="match status" value="1"/>
</dbReference>
<keyword evidence="8" id="KW-0406">Ion transport</keyword>
<keyword evidence="9" id="KW-0407">Ion channel</keyword>
<evidence type="ECO:0000313" key="11">
    <source>
        <dbReference type="EMBL" id="KAK3594300.1"/>
    </source>
</evidence>
<keyword evidence="6" id="KW-0677">Repeat</keyword>
<evidence type="ECO:0000313" key="12">
    <source>
        <dbReference type="Proteomes" id="UP001195483"/>
    </source>
</evidence>
<name>A0AAE0VZ31_9BIVA</name>
<dbReference type="Gene3D" id="1.25.40.20">
    <property type="entry name" value="Ankyrin repeat-containing domain"/>
    <property type="match status" value="1"/>
</dbReference>
<evidence type="ECO:0000256" key="4">
    <source>
        <dbReference type="ARBA" id="ARBA00022568"/>
    </source>
</evidence>
<keyword evidence="5" id="KW-0107">Calcium channel</keyword>
<dbReference type="GO" id="GO:0005886">
    <property type="term" value="C:plasma membrane"/>
    <property type="evidence" value="ECO:0007669"/>
    <property type="project" value="UniProtKB-SubCell"/>
</dbReference>
<feature type="transmembrane region" description="Helical" evidence="10">
    <location>
        <begin position="348"/>
        <end position="372"/>
    </location>
</feature>
<keyword evidence="3" id="KW-1003">Cell membrane</keyword>
<evidence type="ECO:0000256" key="7">
    <source>
        <dbReference type="ARBA" id="ARBA00022837"/>
    </source>
</evidence>
<keyword evidence="2" id="KW-0813">Transport</keyword>
<protein>
    <submittedName>
        <fullName evidence="11">Uncharacterized protein</fullName>
    </submittedName>
</protein>
<keyword evidence="7" id="KW-0106">Calcium</keyword>
<gene>
    <name evidence="11" type="ORF">CHS0354_018990</name>
</gene>
<evidence type="ECO:0000256" key="3">
    <source>
        <dbReference type="ARBA" id="ARBA00022475"/>
    </source>
</evidence>
<evidence type="ECO:0000256" key="9">
    <source>
        <dbReference type="ARBA" id="ARBA00023303"/>
    </source>
</evidence>
<evidence type="ECO:0000256" key="1">
    <source>
        <dbReference type="ARBA" id="ARBA00004651"/>
    </source>
</evidence>
<organism evidence="11 12">
    <name type="scientific">Potamilus streckersoni</name>
    <dbReference type="NCBI Taxonomy" id="2493646"/>
    <lineage>
        <taxon>Eukaryota</taxon>
        <taxon>Metazoa</taxon>
        <taxon>Spiralia</taxon>
        <taxon>Lophotrochozoa</taxon>
        <taxon>Mollusca</taxon>
        <taxon>Bivalvia</taxon>
        <taxon>Autobranchia</taxon>
        <taxon>Heteroconchia</taxon>
        <taxon>Palaeoheterodonta</taxon>
        <taxon>Unionida</taxon>
        <taxon>Unionoidea</taxon>
        <taxon>Unionidae</taxon>
        <taxon>Ambleminae</taxon>
        <taxon>Lampsilini</taxon>
        <taxon>Potamilus</taxon>
    </lineage>
</organism>
<dbReference type="SUPFAM" id="SSF48403">
    <property type="entry name" value="Ankyrin repeat"/>
    <property type="match status" value="1"/>
</dbReference>